<feature type="compositionally biased region" description="Basic residues" evidence="1">
    <location>
        <begin position="95"/>
        <end position="104"/>
    </location>
</feature>
<evidence type="ECO:0000313" key="4">
    <source>
        <dbReference type="Proteomes" id="UP000734854"/>
    </source>
</evidence>
<feature type="region of interest" description="Disordered" evidence="1">
    <location>
        <begin position="75"/>
        <end position="111"/>
    </location>
</feature>
<feature type="region of interest" description="Disordered" evidence="1">
    <location>
        <begin position="40"/>
        <end position="63"/>
    </location>
</feature>
<dbReference type="GO" id="GO:0006970">
    <property type="term" value="P:response to osmotic stress"/>
    <property type="evidence" value="ECO:0007669"/>
    <property type="project" value="TreeGrafter"/>
</dbReference>
<sequence length="207" mass="21773">MAEDCSVLDPWLYHSESAWMSEAFARDNEALTRALQISLSDTSSSGGATTSTPAASPATSSSSPFLLHQNRQLAPSAAPIQPRNRPLGPASGARVAKRRSRASKRSPTTYINADPANFREMVQRVTGIQVVGNQPPASDALVKPEPIRAAPGSRAALQQLCLPTLDTSALLLANGVGSLGASLEFPAFDADVAFSPAFPTLESWGIM</sequence>
<evidence type="ECO:0000256" key="1">
    <source>
        <dbReference type="SAM" id="MobiDB-lite"/>
    </source>
</evidence>
<proteinExistence type="predicted"/>
<dbReference type="Proteomes" id="UP000734854">
    <property type="component" value="Unassembled WGS sequence"/>
</dbReference>
<gene>
    <name evidence="3" type="ORF">ZIOFF_045953</name>
</gene>
<evidence type="ECO:0000313" key="3">
    <source>
        <dbReference type="EMBL" id="KAG6498045.1"/>
    </source>
</evidence>
<accession>A0A8J5G052</accession>
<dbReference type="InterPro" id="IPR039609">
    <property type="entry name" value="VQ_15/22"/>
</dbReference>
<dbReference type="PANTHER" id="PTHR33179">
    <property type="entry name" value="VQ MOTIF-CONTAINING PROTEIN"/>
    <property type="match status" value="1"/>
</dbReference>
<protein>
    <recommendedName>
        <fullName evidence="2">VQ domain-containing protein</fullName>
    </recommendedName>
</protein>
<dbReference type="AlphaFoldDB" id="A0A8J5G052"/>
<dbReference type="Pfam" id="PF05678">
    <property type="entry name" value="VQ"/>
    <property type="match status" value="1"/>
</dbReference>
<dbReference type="InterPro" id="IPR008889">
    <property type="entry name" value="VQ"/>
</dbReference>
<feature type="domain" description="VQ" evidence="2">
    <location>
        <begin position="105"/>
        <end position="128"/>
    </location>
</feature>
<dbReference type="PANTHER" id="PTHR33179:SF9">
    <property type="entry name" value="OS01G0278000 PROTEIN"/>
    <property type="match status" value="1"/>
</dbReference>
<keyword evidence="4" id="KW-1185">Reference proteome</keyword>
<dbReference type="EMBL" id="JACMSC010000012">
    <property type="protein sequence ID" value="KAG6498045.1"/>
    <property type="molecule type" value="Genomic_DNA"/>
</dbReference>
<comment type="caution">
    <text evidence="3">The sequence shown here is derived from an EMBL/GenBank/DDBJ whole genome shotgun (WGS) entry which is preliminary data.</text>
</comment>
<dbReference type="GO" id="GO:0005516">
    <property type="term" value="F:calmodulin binding"/>
    <property type="evidence" value="ECO:0007669"/>
    <property type="project" value="TreeGrafter"/>
</dbReference>
<name>A0A8J5G052_ZINOF</name>
<reference evidence="3 4" key="1">
    <citation type="submission" date="2020-08" db="EMBL/GenBank/DDBJ databases">
        <title>Plant Genome Project.</title>
        <authorList>
            <person name="Zhang R.-G."/>
        </authorList>
    </citation>
    <scope>NUCLEOTIDE SEQUENCE [LARGE SCALE GENOMIC DNA]</scope>
    <source>
        <tissue evidence="3">Rhizome</tissue>
    </source>
</reference>
<dbReference type="GO" id="GO:0005634">
    <property type="term" value="C:nucleus"/>
    <property type="evidence" value="ECO:0007669"/>
    <property type="project" value="TreeGrafter"/>
</dbReference>
<organism evidence="3 4">
    <name type="scientific">Zingiber officinale</name>
    <name type="common">Ginger</name>
    <name type="synonym">Amomum zingiber</name>
    <dbReference type="NCBI Taxonomy" id="94328"/>
    <lineage>
        <taxon>Eukaryota</taxon>
        <taxon>Viridiplantae</taxon>
        <taxon>Streptophyta</taxon>
        <taxon>Embryophyta</taxon>
        <taxon>Tracheophyta</taxon>
        <taxon>Spermatophyta</taxon>
        <taxon>Magnoliopsida</taxon>
        <taxon>Liliopsida</taxon>
        <taxon>Zingiberales</taxon>
        <taxon>Zingiberaceae</taxon>
        <taxon>Zingiber</taxon>
    </lineage>
</organism>
<evidence type="ECO:0000259" key="2">
    <source>
        <dbReference type="Pfam" id="PF05678"/>
    </source>
</evidence>
<dbReference type="OrthoDB" id="780868at2759"/>
<feature type="compositionally biased region" description="Low complexity" evidence="1">
    <location>
        <begin position="42"/>
        <end position="63"/>
    </location>
</feature>